<feature type="domain" description="N-acetylmuramidase" evidence="1">
    <location>
        <begin position="174"/>
        <end position="345"/>
    </location>
</feature>
<dbReference type="InterPro" id="IPR024408">
    <property type="entry name" value="Muramidase"/>
</dbReference>
<organism evidence="2 3">
    <name type="scientific">Brenneria tiliae</name>
    <dbReference type="NCBI Taxonomy" id="2914984"/>
    <lineage>
        <taxon>Bacteria</taxon>
        <taxon>Pseudomonadati</taxon>
        <taxon>Pseudomonadota</taxon>
        <taxon>Gammaproteobacteria</taxon>
        <taxon>Enterobacterales</taxon>
        <taxon>Pectobacteriaceae</taxon>
        <taxon>Brenneria</taxon>
    </lineage>
</organism>
<dbReference type="Proteomes" id="UP001203069">
    <property type="component" value="Unassembled WGS sequence"/>
</dbReference>
<accession>A0ABT0MNZ0</accession>
<dbReference type="Pfam" id="PF11860">
    <property type="entry name" value="Muramidase"/>
    <property type="match status" value="1"/>
</dbReference>
<comment type="caution">
    <text evidence="2">The sequence shown here is derived from an EMBL/GenBank/DDBJ whole genome shotgun (WGS) entry which is preliminary data.</text>
</comment>
<gene>
    <name evidence="2" type="ORF">MFP26_02330</name>
</gene>
<name>A0ABT0MNZ0_9GAMM</name>
<proteinExistence type="predicted"/>
<evidence type="ECO:0000259" key="1">
    <source>
        <dbReference type="Pfam" id="PF11860"/>
    </source>
</evidence>
<evidence type="ECO:0000313" key="3">
    <source>
        <dbReference type="Proteomes" id="UP001203069"/>
    </source>
</evidence>
<sequence length="349" mass="39262">MVQKSNLPPLLSNAVGMPGKSTNYTFDVMIVQYLFNLIKPLIQYEIPEDGICSATLIRTISQFQSIHLKFQHPDGVIEPVGRTFSGLIEKASRVANPMRNKPSHPNIMLFPQNDSQTNQTHKIVDNYLMNVRHTSINSQLTHLALASPGLNGSASLTDQDFINAVGILENKVDINVIRAFATVESGGKEGFSELSLPVIAYEGHIFRKYSQRKYDQTHPLLSYSYKKKAGPEWQKNNANQRTAWNTLVKAYELDDEAALKATSWGMFQIMGFNHAACGYKDVFIFVNAMKANAGNHLNAFLKLCQSNAALLSAMQRKDFKSMAYNYNGKDYGDYDIRMQRVYDRLSGKK</sequence>
<dbReference type="RefSeq" id="WP_249243489.1">
    <property type="nucleotide sequence ID" value="NZ_JAKPBZ010000102.1"/>
</dbReference>
<reference evidence="2 3" key="1">
    <citation type="submission" date="2022-02" db="EMBL/GenBank/DDBJ databases">
        <title>Description of Brenneria tiliae sp. nov. isolated from symptomatic Tilia x moltkei and Tilia x europaea trees in the UK.</title>
        <authorList>
            <person name="Kile H."/>
        </authorList>
    </citation>
    <scope>NUCLEOTIDE SEQUENCE [LARGE SCALE GENOMIC DNA]</scope>
    <source>
        <strain evidence="2 3">MC1SB4.1</strain>
    </source>
</reference>
<evidence type="ECO:0000313" key="2">
    <source>
        <dbReference type="EMBL" id="MCL2891546.1"/>
    </source>
</evidence>
<keyword evidence="3" id="KW-1185">Reference proteome</keyword>
<dbReference type="EMBL" id="JAKPBZ010000102">
    <property type="protein sequence ID" value="MCL2891546.1"/>
    <property type="molecule type" value="Genomic_DNA"/>
</dbReference>
<protein>
    <submittedName>
        <fullName evidence="2">N-acetylmuramidase family protein</fullName>
    </submittedName>
</protein>